<dbReference type="OrthoDB" id="73692at2759"/>
<sequence>MERIMDHIDTLNTQYAKHPLWQSLACGQGGKVARAKLQAFAPAISYFILAFRDFNDFVLPYESPQSELEAALNVHALEDSTHYKLFLEDWEKLGGDGLLVPFAQLIAGLPEDDHRVPSTQSSVSLAPSTRTLSFLWSDATNHHSRKLMFALTKLIHQRASDAAVRFAAVEAVEETGRVMFEATAKLANEIEAAGGPAYRYFGEYHLALETGHVMNQDPAATTGGAGGCGCETDDKFKQLPLSPAQERDCTLVADQVFAIFTEWIDGIHALMQATVQV</sequence>
<dbReference type="InterPro" id="IPR016084">
    <property type="entry name" value="Haem_Oase-like_multi-hlx"/>
</dbReference>
<proteinExistence type="predicted"/>
<evidence type="ECO:0008006" key="2">
    <source>
        <dbReference type="Google" id="ProtNLM"/>
    </source>
</evidence>
<evidence type="ECO:0000313" key="1">
    <source>
        <dbReference type="EMBL" id="ETV82345.1"/>
    </source>
</evidence>
<dbReference type="GeneID" id="20807000"/>
<gene>
    <name evidence="1" type="ORF">H257_05004</name>
</gene>
<reference evidence="1" key="1">
    <citation type="submission" date="2013-12" db="EMBL/GenBank/DDBJ databases">
        <title>The Genome Sequence of Aphanomyces astaci APO3.</title>
        <authorList>
            <consortium name="The Broad Institute Genomics Platform"/>
            <person name="Russ C."/>
            <person name="Tyler B."/>
            <person name="van West P."/>
            <person name="Dieguez-Uribeondo J."/>
            <person name="Young S.K."/>
            <person name="Zeng Q."/>
            <person name="Gargeya S."/>
            <person name="Fitzgerald M."/>
            <person name="Abouelleil A."/>
            <person name="Alvarado L."/>
            <person name="Chapman S.B."/>
            <person name="Gainer-Dewar J."/>
            <person name="Goldberg J."/>
            <person name="Griggs A."/>
            <person name="Gujja S."/>
            <person name="Hansen M."/>
            <person name="Howarth C."/>
            <person name="Imamovic A."/>
            <person name="Ireland A."/>
            <person name="Larimer J."/>
            <person name="McCowan C."/>
            <person name="Murphy C."/>
            <person name="Pearson M."/>
            <person name="Poon T.W."/>
            <person name="Priest M."/>
            <person name="Roberts A."/>
            <person name="Saif S."/>
            <person name="Shea T."/>
            <person name="Sykes S."/>
            <person name="Wortman J."/>
            <person name="Nusbaum C."/>
            <person name="Birren B."/>
        </authorList>
    </citation>
    <scope>NUCLEOTIDE SEQUENCE [LARGE SCALE GENOMIC DNA]</scope>
    <source>
        <strain evidence="1">APO3</strain>
    </source>
</reference>
<name>W4GRJ0_APHAT</name>
<dbReference type="RefSeq" id="XP_009828014.1">
    <property type="nucleotide sequence ID" value="XM_009829712.1"/>
</dbReference>
<dbReference type="EMBL" id="KI913122">
    <property type="protein sequence ID" value="ETV82345.1"/>
    <property type="molecule type" value="Genomic_DNA"/>
</dbReference>
<accession>W4GRJ0</accession>
<dbReference type="AlphaFoldDB" id="W4GRJ0"/>
<protein>
    <recommendedName>
        <fullName evidence="2">Thiaminase-2/PQQC domain-containing protein</fullName>
    </recommendedName>
</protein>
<dbReference type="VEuPathDB" id="FungiDB:H257_05004"/>
<organism evidence="1">
    <name type="scientific">Aphanomyces astaci</name>
    <name type="common">Crayfish plague agent</name>
    <dbReference type="NCBI Taxonomy" id="112090"/>
    <lineage>
        <taxon>Eukaryota</taxon>
        <taxon>Sar</taxon>
        <taxon>Stramenopiles</taxon>
        <taxon>Oomycota</taxon>
        <taxon>Saprolegniomycetes</taxon>
        <taxon>Saprolegniales</taxon>
        <taxon>Verrucalvaceae</taxon>
        <taxon>Aphanomyces</taxon>
    </lineage>
</organism>
<dbReference type="Gene3D" id="1.20.910.10">
    <property type="entry name" value="Heme oxygenase-like"/>
    <property type="match status" value="1"/>
</dbReference>